<dbReference type="GO" id="GO:0003700">
    <property type="term" value="F:DNA-binding transcription factor activity"/>
    <property type="evidence" value="ECO:0007669"/>
    <property type="project" value="InterPro"/>
</dbReference>
<dbReference type="Proteomes" id="UP000285832">
    <property type="component" value="Unassembled WGS sequence"/>
</dbReference>
<dbReference type="Gene3D" id="1.10.1660.10">
    <property type="match status" value="1"/>
</dbReference>
<dbReference type="RefSeq" id="WP_117688184.1">
    <property type="nucleotide sequence ID" value="NZ_CAUFBW010000016.1"/>
</dbReference>
<proteinExistence type="predicted"/>
<name>A0A3E4LQE1_9FIRM</name>
<feature type="domain" description="HTH merR-type" evidence="2">
    <location>
        <begin position="8"/>
        <end position="77"/>
    </location>
</feature>
<dbReference type="InterPro" id="IPR000551">
    <property type="entry name" value="MerR-type_HTH_dom"/>
</dbReference>
<sequence>MQKNDIPCIKTGDFAKLCGTNKRTLIHYDEIGIFHPAYTDEKGYRYYSESQFDIFFTITWLRELGMPLKEIGAFLDHRTPDLLKDLLLEQQKEVLREEERLRRIRQVITTKLSLIENRDQLTQKGIDKIFCEELPEEYLIISEPLHTNEHQHIIQTLCSHVGYCNSHNLNAGNPYGAMLDITELRQNHLDTYAYFFTKVIDFPEGHPCHIKPAGTYATACLKGDYYQSEQIYQKLFQWIDDHGFRTGQYSYKEAVIDELATSDTGEYLTRVSVQILKPE</sequence>
<evidence type="ECO:0000313" key="7">
    <source>
        <dbReference type="Proteomes" id="UP000284902"/>
    </source>
</evidence>
<dbReference type="InterPro" id="IPR011256">
    <property type="entry name" value="Reg_factor_effector_dom_sf"/>
</dbReference>
<dbReference type="Proteomes" id="UP000284902">
    <property type="component" value="Unassembled WGS sequence"/>
</dbReference>
<protein>
    <submittedName>
        <fullName evidence="3">MerR family transcriptional regulator</fullName>
    </submittedName>
</protein>
<dbReference type="Proteomes" id="UP000260793">
    <property type="component" value="Unassembled WGS sequence"/>
</dbReference>
<keyword evidence="1" id="KW-0238">DNA-binding</keyword>
<comment type="caution">
    <text evidence="3">The sequence shown here is derived from an EMBL/GenBank/DDBJ whole genome shotgun (WGS) entry which is preliminary data.</text>
</comment>
<reference evidence="6 7" key="1">
    <citation type="submission" date="2018-08" db="EMBL/GenBank/DDBJ databases">
        <title>A genome reference for cultivated species of the human gut microbiota.</title>
        <authorList>
            <person name="Zou Y."/>
            <person name="Xue W."/>
            <person name="Luo G."/>
        </authorList>
    </citation>
    <scope>NUCLEOTIDE SEQUENCE [LARGE SCALE GENOMIC DNA]</scope>
    <source>
        <strain evidence="5 8">AM09-9</strain>
        <strain evidence="4 7">AM25-1LB</strain>
        <strain evidence="3 6">TF11-7</strain>
    </source>
</reference>
<evidence type="ECO:0000313" key="3">
    <source>
        <dbReference type="EMBL" id="RGK39649.1"/>
    </source>
</evidence>
<gene>
    <name evidence="5" type="ORF">DW116_07180</name>
    <name evidence="4" type="ORF">DW672_08360</name>
    <name evidence="3" type="ORF">DXD17_07915</name>
</gene>
<dbReference type="SMART" id="SM00422">
    <property type="entry name" value="HTH_MERR"/>
    <property type="match status" value="1"/>
</dbReference>
<dbReference type="Gene3D" id="3.20.80.10">
    <property type="entry name" value="Regulatory factor, effector binding domain"/>
    <property type="match status" value="1"/>
</dbReference>
<dbReference type="EMBL" id="QRHG01000019">
    <property type="protein sequence ID" value="RHF59831.1"/>
    <property type="molecule type" value="Genomic_DNA"/>
</dbReference>
<dbReference type="GO" id="GO:0003677">
    <property type="term" value="F:DNA binding"/>
    <property type="evidence" value="ECO:0007669"/>
    <property type="project" value="UniProtKB-KW"/>
</dbReference>
<organism evidence="3 6">
    <name type="scientific">[Ruminococcus] lactaris</name>
    <dbReference type="NCBI Taxonomy" id="46228"/>
    <lineage>
        <taxon>Bacteria</taxon>
        <taxon>Bacillati</taxon>
        <taxon>Bacillota</taxon>
        <taxon>Clostridia</taxon>
        <taxon>Lachnospirales</taxon>
        <taxon>Lachnospiraceae</taxon>
        <taxon>Mediterraneibacter</taxon>
    </lineage>
</organism>
<evidence type="ECO:0000313" key="8">
    <source>
        <dbReference type="Proteomes" id="UP000285832"/>
    </source>
</evidence>
<dbReference type="InterPro" id="IPR047057">
    <property type="entry name" value="MerR_fam"/>
</dbReference>
<accession>A0A3E4LQE1</accession>
<dbReference type="EMBL" id="QRMI01000015">
    <property type="protein sequence ID" value="RHJ61557.1"/>
    <property type="molecule type" value="Genomic_DNA"/>
</dbReference>
<evidence type="ECO:0000313" key="6">
    <source>
        <dbReference type="Proteomes" id="UP000260793"/>
    </source>
</evidence>
<dbReference type="Pfam" id="PF13411">
    <property type="entry name" value="MerR_1"/>
    <property type="match status" value="1"/>
</dbReference>
<dbReference type="PANTHER" id="PTHR30204">
    <property type="entry name" value="REDOX-CYCLING DRUG-SENSING TRANSCRIPTIONAL ACTIVATOR SOXR"/>
    <property type="match status" value="1"/>
</dbReference>
<dbReference type="CDD" id="cd04782">
    <property type="entry name" value="HTH_BltR"/>
    <property type="match status" value="1"/>
</dbReference>
<dbReference type="AlphaFoldDB" id="A0A3E4LQE1"/>
<dbReference type="PROSITE" id="PS50937">
    <property type="entry name" value="HTH_MERR_2"/>
    <property type="match status" value="1"/>
</dbReference>
<evidence type="ECO:0000259" key="2">
    <source>
        <dbReference type="PROSITE" id="PS50937"/>
    </source>
</evidence>
<dbReference type="PANTHER" id="PTHR30204:SF85">
    <property type="entry name" value="MULTIDRUG-EFFLUX TRANSPORTER 2 REGULATOR"/>
    <property type="match status" value="1"/>
</dbReference>
<evidence type="ECO:0000313" key="4">
    <source>
        <dbReference type="EMBL" id="RHF59831.1"/>
    </source>
</evidence>
<dbReference type="EMBL" id="QSQN01000018">
    <property type="protein sequence ID" value="RGK39649.1"/>
    <property type="molecule type" value="Genomic_DNA"/>
</dbReference>
<dbReference type="SUPFAM" id="SSF55136">
    <property type="entry name" value="Probable bacterial effector-binding domain"/>
    <property type="match status" value="1"/>
</dbReference>
<dbReference type="InterPro" id="IPR029442">
    <property type="entry name" value="GyrI-like"/>
</dbReference>
<dbReference type="SUPFAM" id="SSF46955">
    <property type="entry name" value="Putative DNA-binding domain"/>
    <property type="match status" value="1"/>
</dbReference>
<dbReference type="Pfam" id="PF06445">
    <property type="entry name" value="GyrI-like"/>
    <property type="match status" value="1"/>
</dbReference>
<dbReference type="InterPro" id="IPR009061">
    <property type="entry name" value="DNA-bd_dom_put_sf"/>
</dbReference>
<evidence type="ECO:0000256" key="1">
    <source>
        <dbReference type="ARBA" id="ARBA00023125"/>
    </source>
</evidence>
<evidence type="ECO:0000313" key="5">
    <source>
        <dbReference type="EMBL" id="RHJ61557.1"/>
    </source>
</evidence>